<feature type="domain" description="Class II aldolase/adducin N-terminal" evidence="3">
    <location>
        <begin position="12"/>
        <end position="197"/>
    </location>
</feature>
<dbReference type="EMBL" id="CP012150">
    <property type="protein sequence ID" value="AKS36672.1"/>
    <property type="molecule type" value="Genomic_DNA"/>
</dbReference>
<evidence type="ECO:0000256" key="2">
    <source>
        <dbReference type="ARBA" id="ARBA00023239"/>
    </source>
</evidence>
<dbReference type="PATRIC" id="fig|134601.6.peg.5479"/>
<dbReference type="Gene3D" id="3.40.225.10">
    <property type="entry name" value="Class II aldolase/adducin N-terminal domain"/>
    <property type="match status" value="1"/>
</dbReference>
<dbReference type="GO" id="GO:0019323">
    <property type="term" value="P:pentose catabolic process"/>
    <property type="evidence" value="ECO:0007669"/>
    <property type="project" value="TreeGrafter"/>
</dbReference>
<dbReference type="GO" id="GO:0016832">
    <property type="term" value="F:aldehyde-lyase activity"/>
    <property type="evidence" value="ECO:0007669"/>
    <property type="project" value="TreeGrafter"/>
</dbReference>
<dbReference type="PANTHER" id="PTHR22789:SF0">
    <property type="entry name" value="3-OXO-TETRONATE 4-PHOSPHATE DECARBOXYLASE-RELATED"/>
    <property type="match status" value="1"/>
</dbReference>
<keyword evidence="1" id="KW-0479">Metal-binding</keyword>
<evidence type="ECO:0000313" key="4">
    <source>
        <dbReference type="EMBL" id="AKS36672.1"/>
    </source>
</evidence>
<dbReference type="STRING" id="134601.AFA91_26515"/>
<dbReference type="OrthoDB" id="3729465at2"/>
<dbReference type="SUPFAM" id="SSF53639">
    <property type="entry name" value="AraD/HMP-PK domain-like"/>
    <property type="match status" value="1"/>
</dbReference>
<organism evidence="4 5">
    <name type="scientific">Mycolicibacterium goodii</name>
    <name type="common">Mycobacterium goodii</name>
    <dbReference type="NCBI Taxonomy" id="134601"/>
    <lineage>
        <taxon>Bacteria</taxon>
        <taxon>Bacillati</taxon>
        <taxon>Actinomycetota</taxon>
        <taxon>Actinomycetes</taxon>
        <taxon>Mycobacteriales</taxon>
        <taxon>Mycobacteriaceae</taxon>
        <taxon>Mycolicibacterium</taxon>
    </lineage>
</organism>
<proteinExistence type="predicted"/>
<dbReference type="PANTHER" id="PTHR22789">
    <property type="entry name" value="FUCULOSE PHOSPHATE ALDOLASE"/>
    <property type="match status" value="1"/>
</dbReference>
<dbReference type="AlphaFoldDB" id="A0A0K0XH40"/>
<dbReference type="Pfam" id="PF00596">
    <property type="entry name" value="Aldolase_II"/>
    <property type="match status" value="1"/>
</dbReference>
<accession>A0A0K0XH40</accession>
<dbReference type="SMART" id="SM01007">
    <property type="entry name" value="Aldolase_II"/>
    <property type="match status" value="1"/>
</dbReference>
<protein>
    <recommendedName>
        <fullName evidence="3">Class II aldolase/adducin N-terminal domain-containing protein</fullName>
    </recommendedName>
</protein>
<dbReference type="InterPro" id="IPR050197">
    <property type="entry name" value="Aldolase_class_II_sugar_metab"/>
</dbReference>
<evidence type="ECO:0000313" key="5">
    <source>
        <dbReference type="Proteomes" id="UP000062255"/>
    </source>
</evidence>
<sequence length="242" mass="25599">MDPGTDPKQAAVAVATACRILAHQGLAADVLGHVSVRLDAERILLRCRGPHDRGLLFTEADDICVVRLDGGAELPDGYSAPNEMHIHTEIFRARPDVRAVVHVHPREVMVADLAEATLAPVFGAYNIPAARLALTGVPVYPRSVLIRTPELGADVAATMGDADVCILRGHGIATAGESVGQATMRALDLTELARVTGEIIRLGAEPRPVPDAAELPDLGAAFNDQSRWLHYAGRLALAGLAL</sequence>
<gene>
    <name evidence="4" type="ORF">AFA91_26515</name>
</gene>
<dbReference type="KEGG" id="mgo:AFA91_26515"/>
<dbReference type="GO" id="GO:0005829">
    <property type="term" value="C:cytosol"/>
    <property type="evidence" value="ECO:0007669"/>
    <property type="project" value="TreeGrafter"/>
</dbReference>
<dbReference type="Proteomes" id="UP000062255">
    <property type="component" value="Chromosome"/>
</dbReference>
<dbReference type="GO" id="GO:0046872">
    <property type="term" value="F:metal ion binding"/>
    <property type="evidence" value="ECO:0007669"/>
    <property type="project" value="UniProtKB-KW"/>
</dbReference>
<dbReference type="InterPro" id="IPR001303">
    <property type="entry name" value="Aldolase_II/adducin_N"/>
</dbReference>
<reference evidence="4 5" key="1">
    <citation type="submission" date="2015-07" db="EMBL/GenBank/DDBJ databases">
        <title>Complete genome sequence of Mycobacterium goodii X7B, a facultative thermophilic biodesulfurizing bacterium.</title>
        <authorList>
            <person name="Yu B."/>
            <person name="Li F."/>
            <person name="Xu P."/>
        </authorList>
    </citation>
    <scope>NUCLEOTIDE SEQUENCE [LARGE SCALE GENOMIC DNA]</scope>
    <source>
        <strain evidence="4 5">X7B</strain>
    </source>
</reference>
<evidence type="ECO:0000259" key="3">
    <source>
        <dbReference type="SMART" id="SM01007"/>
    </source>
</evidence>
<keyword evidence="2" id="KW-0456">Lyase</keyword>
<evidence type="ECO:0000256" key="1">
    <source>
        <dbReference type="ARBA" id="ARBA00022723"/>
    </source>
</evidence>
<name>A0A0K0XH40_MYCGD</name>
<dbReference type="InterPro" id="IPR036409">
    <property type="entry name" value="Aldolase_II/adducin_N_sf"/>
</dbReference>